<reference evidence="2 3" key="1">
    <citation type="submission" date="2016-04" db="EMBL/GenBank/DDBJ databases">
        <title>Draft genome sequence of Janthinobacterium psychrotolerans sp. nov., isolated from freshwater sediments in Denmark.</title>
        <authorList>
            <person name="Gong X."/>
            <person name="Skrivergaard S."/>
            <person name="Korsgaard B.S."/>
            <person name="Schreiber L."/>
            <person name="Marshall I.P."/>
            <person name="Finster K."/>
            <person name="Schramm A."/>
        </authorList>
    </citation>
    <scope>NUCLEOTIDE SEQUENCE [LARGE SCALE GENOMIC DNA]</scope>
    <source>
        <strain evidence="2 3">S3-2</strain>
    </source>
</reference>
<dbReference type="Pfam" id="PF03929">
    <property type="entry name" value="PepSY_TM"/>
    <property type="match status" value="1"/>
</dbReference>
<feature type="transmembrane region" description="Helical" evidence="1">
    <location>
        <begin position="143"/>
        <end position="165"/>
    </location>
</feature>
<dbReference type="PATRIC" id="fig|1747903.4.peg.3660"/>
<organism evidence="2 3">
    <name type="scientific">Janthinobacterium psychrotolerans</name>
    <dbReference type="NCBI Taxonomy" id="1747903"/>
    <lineage>
        <taxon>Bacteria</taxon>
        <taxon>Pseudomonadati</taxon>
        <taxon>Pseudomonadota</taxon>
        <taxon>Betaproteobacteria</taxon>
        <taxon>Burkholderiales</taxon>
        <taxon>Oxalobacteraceae</taxon>
        <taxon>Janthinobacterium</taxon>
    </lineage>
</organism>
<name>A0A1A7C2S8_9BURK</name>
<protein>
    <submittedName>
        <fullName evidence="2">Putative iron-regulated membrane protein</fullName>
    </submittedName>
</protein>
<dbReference type="AlphaFoldDB" id="A0A1A7C2S8"/>
<comment type="caution">
    <text evidence="2">The sequence shown here is derived from an EMBL/GenBank/DDBJ whole genome shotgun (WGS) entry which is preliminary data.</text>
</comment>
<keyword evidence="1" id="KW-1133">Transmembrane helix</keyword>
<gene>
    <name evidence="2" type="ORF">ASR47_101393</name>
</gene>
<proteinExistence type="predicted"/>
<feature type="transmembrane region" description="Helical" evidence="1">
    <location>
        <begin position="186"/>
        <end position="211"/>
    </location>
</feature>
<dbReference type="STRING" id="1747903.ASR47_101393"/>
<feature type="transmembrane region" description="Helical" evidence="1">
    <location>
        <begin position="459"/>
        <end position="477"/>
    </location>
</feature>
<evidence type="ECO:0000256" key="1">
    <source>
        <dbReference type="SAM" id="Phobius"/>
    </source>
</evidence>
<keyword evidence="1" id="KW-0472">Membrane</keyword>
<feature type="transmembrane region" description="Helical" evidence="1">
    <location>
        <begin position="12"/>
        <end position="36"/>
    </location>
</feature>
<keyword evidence="3" id="KW-1185">Reference proteome</keyword>
<evidence type="ECO:0000313" key="2">
    <source>
        <dbReference type="EMBL" id="OBV40037.1"/>
    </source>
</evidence>
<dbReference type="PANTHER" id="PTHR34219:SF4">
    <property type="entry name" value="PEPSY DOMAIN-CONTAINING PROTEIN"/>
    <property type="match status" value="1"/>
</dbReference>
<feature type="transmembrane region" description="Helical" evidence="1">
    <location>
        <begin position="357"/>
        <end position="377"/>
    </location>
</feature>
<dbReference type="PANTHER" id="PTHR34219">
    <property type="entry name" value="IRON-REGULATED INNER MEMBRANE PROTEIN-RELATED"/>
    <property type="match status" value="1"/>
</dbReference>
<keyword evidence="1" id="KW-0812">Transmembrane</keyword>
<sequence length="536" mass="58309">MKDGLRQSMAWLHTWVGLTCGWLLCAIFFTGTLSVFREPITRWMAAPPVLAGTMSDAVAGTPLALDAAVRHLSTTAPKASFWRLELPAQPGDALALAWRNGKSSQQAALHPATGELLPAPWGRKTEGGRHFMSFHYTLHGGTAGYWLVGWIAMCALAALVSGVIVHRRIFADFFTFRPRKGQRSWLDAHNASAVFTLPFSLMIVYTGVAFFHTSYMPWPLQTAYGGDDPYAGYQQELAHGAAAPIVRKRSGTPAPLLPLAPMLASAEQLLGKPATMVLVQQPGDSQATVRVFANEEAGSHTTTIVPAQGLVIFDGVTGAVLQVTRPEPPATLSTGQVHHVIEALHLARFGGWPMKCLYFISGLLGTVMVATGANLFMVKRRRKSELEFGAATAGFYRVVEAFSVASMAGICIASIGYLWINRLLPAELAQRDTWEIRAFLWLWGATLLHALARPPGRAWVEQFAFAALLCLALPLLNQCTTGQQLWRYAMAGDAMRAGVELTALALGVVFACCAWRIHRVWQARAVIKPVQRAARA</sequence>
<dbReference type="RefSeq" id="WP_065307378.1">
    <property type="nucleotide sequence ID" value="NZ_LOCQ01000050.1"/>
</dbReference>
<evidence type="ECO:0000313" key="3">
    <source>
        <dbReference type="Proteomes" id="UP000092713"/>
    </source>
</evidence>
<dbReference type="Proteomes" id="UP000092713">
    <property type="component" value="Unassembled WGS sequence"/>
</dbReference>
<feature type="transmembrane region" description="Helical" evidence="1">
    <location>
        <begin position="497"/>
        <end position="517"/>
    </location>
</feature>
<dbReference type="InterPro" id="IPR005625">
    <property type="entry name" value="PepSY-ass_TM"/>
</dbReference>
<dbReference type="EMBL" id="LOCQ01000050">
    <property type="protein sequence ID" value="OBV40037.1"/>
    <property type="molecule type" value="Genomic_DNA"/>
</dbReference>
<accession>A0A1A7C2S8</accession>
<feature type="transmembrane region" description="Helical" evidence="1">
    <location>
        <begin position="398"/>
        <end position="420"/>
    </location>
</feature>
<feature type="transmembrane region" description="Helical" evidence="1">
    <location>
        <begin position="436"/>
        <end position="452"/>
    </location>
</feature>